<comment type="similarity">
    <text evidence="2 14">Belongs to the DsbB family.</text>
</comment>
<evidence type="ECO:0000256" key="13">
    <source>
        <dbReference type="ARBA" id="ARBA00023284"/>
    </source>
</evidence>
<dbReference type="InterPro" id="IPR050183">
    <property type="entry name" value="DsbB"/>
</dbReference>
<feature type="topological domain" description="Cytoplasmic" evidence="14">
    <location>
        <begin position="1"/>
        <end position="55"/>
    </location>
</feature>
<evidence type="ECO:0000256" key="7">
    <source>
        <dbReference type="ARBA" id="ARBA00022982"/>
    </source>
</evidence>
<keyword evidence="11 14" id="KW-1015">Disulfide bond</keyword>
<comment type="function">
    <text evidence="14">Required for disulfide bond formation in some periplasmic proteins. Acts by oxidizing the DsbA protein.</text>
</comment>
<dbReference type="EMBL" id="ABLC01000117">
    <property type="protein sequence ID" value="EDT02416.1"/>
    <property type="molecule type" value="Genomic_DNA"/>
</dbReference>
<evidence type="ECO:0000256" key="5">
    <source>
        <dbReference type="ARBA" id="ARBA00022519"/>
    </source>
</evidence>
<dbReference type="InterPro" id="IPR003752">
    <property type="entry name" value="DiS_bond_form_DsbB/BdbC"/>
</dbReference>
<accession>B1FJ42</accession>
<evidence type="ECO:0000256" key="3">
    <source>
        <dbReference type="ARBA" id="ARBA00022448"/>
    </source>
</evidence>
<dbReference type="AlphaFoldDB" id="B1FJ42"/>
<dbReference type="GO" id="GO:0005886">
    <property type="term" value="C:plasma membrane"/>
    <property type="evidence" value="ECO:0007669"/>
    <property type="project" value="UniProtKB-SubCell"/>
</dbReference>
<keyword evidence="7 14" id="KW-0249">Electron transport</keyword>
<comment type="caution">
    <text evidence="14">Lacks conserved residue(s) required for the propagation of feature annotation.</text>
</comment>
<name>B1FJ42_9BURK</name>
<dbReference type="Proteomes" id="UP000005463">
    <property type="component" value="Unassembled WGS sequence"/>
</dbReference>
<evidence type="ECO:0000256" key="14">
    <source>
        <dbReference type="HAMAP-Rule" id="MF_00286"/>
    </source>
</evidence>
<keyword evidence="13 14" id="KW-0676">Redox-active center</keyword>
<dbReference type="GO" id="GO:0009055">
    <property type="term" value="F:electron transfer activity"/>
    <property type="evidence" value="ECO:0007669"/>
    <property type="project" value="UniProtKB-UniRule"/>
</dbReference>
<reference evidence="16 17" key="1">
    <citation type="submission" date="2008-03" db="EMBL/GenBank/DDBJ databases">
        <title>Sequencing of the draft genome and assembly of Burkholderia ambifaria IOP40-10.</title>
        <authorList>
            <consortium name="US DOE Joint Genome Institute (JGI-PGF)"/>
            <person name="Copeland A."/>
            <person name="Lucas S."/>
            <person name="Lapidus A."/>
            <person name="Glavina del Rio T."/>
            <person name="Dalin E."/>
            <person name="Tice H."/>
            <person name="Bruce D."/>
            <person name="Goodwin L."/>
            <person name="Pitluck S."/>
            <person name="Larimer F."/>
            <person name="Land M.L."/>
            <person name="Hauser L."/>
            <person name="Tiedje J."/>
            <person name="Richardson P."/>
        </authorList>
    </citation>
    <scope>NUCLEOTIDE SEQUENCE [LARGE SCALE GENOMIC DNA]</scope>
    <source>
        <strain evidence="16 17">IOP40-10</strain>
    </source>
</reference>
<gene>
    <name evidence="14" type="primary">dsbB</name>
    <name evidence="16" type="ORF">BamIOP4010DRAFT_4052</name>
</gene>
<feature type="transmembrane region" description="Helical" evidence="15">
    <location>
        <begin position="87"/>
        <end position="105"/>
    </location>
</feature>
<evidence type="ECO:0000256" key="1">
    <source>
        <dbReference type="ARBA" id="ARBA00004429"/>
    </source>
</evidence>
<keyword evidence="8 14" id="KW-1133">Transmembrane helix</keyword>
<organism evidence="16 17">
    <name type="scientific">Burkholderia ambifaria IOP40-10</name>
    <dbReference type="NCBI Taxonomy" id="396596"/>
    <lineage>
        <taxon>Bacteria</taxon>
        <taxon>Pseudomonadati</taxon>
        <taxon>Pseudomonadota</taxon>
        <taxon>Betaproteobacteria</taxon>
        <taxon>Burkholderiales</taxon>
        <taxon>Burkholderiaceae</taxon>
        <taxon>Burkholderia</taxon>
        <taxon>Burkholderia cepacia complex</taxon>
    </lineage>
</organism>
<dbReference type="NCBIfam" id="NF002552">
    <property type="entry name" value="PRK02110.1"/>
    <property type="match status" value="1"/>
</dbReference>
<keyword evidence="3 14" id="KW-0813">Transport</keyword>
<keyword evidence="9 14" id="KW-0560">Oxidoreductase</keyword>
<feature type="transmembrane region" description="Helical" evidence="15">
    <location>
        <begin position="55"/>
        <end position="75"/>
    </location>
</feature>
<dbReference type="SUPFAM" id="SSF158442">
    <property type="entry name" value="DsbB-like"/>
    <property type="match status" value="1"/>
</dbReference>
<dbReference type="PATRIC" id="fig|396596.7.peg.3473"/>
<comment type="caution">
    <text evidence="16">The sequence shown here is derived from an EMBL/GenBank/DDBJ whole genome shotgun (WGS) entry which is preliminary data.</text>
</comment>
<evidence type="ECO:0000256" key="15">
    <source>
        <dbReference type="SAM" id="Phobius"/>
    </source>
</evidence>
<evidence type="ECO:0000256" key="11">
    <source>
        <dbReference type="ARBA" id="ARBA00023157"/>
    </source>
</evidence>
<sequence length="211" mass="23245">MHRMKRVRQGAARALSVSCQIVRAKIARLFIGPTNDRNPADMNDSTLALRRERRLLMLLGWVCIALLAGALYLQYVKNEDPCPLCIIQRYFFAAIGIFAFLAAGIRNWRGIWVLELLIAIAAAGGVGTAARHLSIQMNPGFSCGFDTLQPIVDSLPPAQWFPGMFKVAGLCETVYPPIFGILLPGWALIGFAVILIAVASSLWRHRRKLAG</sequence>
<feature type="topological domain" description="Cytoplasmic" evidence="14">
    <location>
        <begin position="205"/>
        <end position="211"/>
    </location>
</feature>
<feature type="topological domain" description="Periplasmic" evidence="14">
    <location>
        <begin position="73"/>
        <end position="90"/>
    </location>
</feature>
<keyword evidence="5" id="KW-0997">Cell inner membrane</keyword>
<evidence type="ECO:0000256" key="2">
    <source>
        <dbReference type="ARBA" id="ARBA00008823"/>
    </source>
</evidence>
<dbReference type="PANTHER" id="PTHR36570">
    <property type="entry name" value="DISULFIDE BOND FORMATION PROTEIN B"/>
    <property type="match status" value="1"/>
</dbReference>
<comment type="subcellular location">
    <subcellularLocation>
        <location evidence="1">Cell inner membrane</location>
        <topology evidence="1">Multi-pass membrane protein</topology>
    </subcellularLocation>
    <subcellularLocation>
        <location evidence="14">Cell membrane</location>
        <topology evidence="14">Multi-pass membrane protein</topology>
    </subcellularLocation>
</comment>
<dbReference type="HAMAP" id="MF_00286">
    <property type="entry name" value="DsbB"/>
    <property type="match status" value="1"/>
</dbReference>
<dbReference type="InterPro" id="IPR022920">
    <property type="entry name" value="Disulphide_bond_form_DsbB"/>
</dbReference>
<keyword evidence="4 14" id="KW-1003">Cell membrane</keyword>
<evidence type="ECO:0000256" key="8">
    <source>
        <dbReference type="ARBA" id="ARBA00022989"/>
    </source>
</evidence>
<protein>
    <recommendedName>
        <fullName evidence="14">Disulfide bond formation protein B</fullName>
    </recommendedName>
    <alternativeName>
        <fullName evidence="14">Disulfide oxidoreductase</fullName>
    </alternativeName>
</protein>
<dbReference type="Pfam" id="PF02600">
    <property type="entry name" value="DsbB"/>
    <property type="match status" value="1"/>
</dbReference>
<evidence type="ECO:0000313" key="16">
    <source>
        <dbReference type="EMBL" id="EDT02416.1"/>
    </source>
</evidence>
<proteinExistence type="inferred from homology"/>
<dbReference type="InterPro" id="IPR023380">
    <property type="entry name" value="DsbB-like_sf"/>
</dbReference>
<keyword evidence="12 14" id="KW-0143">Chaperone</keyword>
<dbReference type="GO" id="GO:0015035">
    <property type="term" value="F:protein-disulfide reductase activity"/>
    <property type="evidence" value="ECO:0007669"/>
    <property type="project" value="UniProtKB-UniRule"/>
</dbReference>
<dbReference type="Gene3D" id="1.20.1550.10">
    <property type="entry name" value="DsbB-like"/>
    <property type="match status" value="1"/>
</dbReference>
<evidence type="ECO:0000256" key="6">
    <source>
        <dbReference type="ARBA" id="ARBA00022692"/>
    </source>
</evidence>
<evidence type="ECO:0000256" key="4">
    <source>
        <dbReference type="ARBA" id="ARBA00022475"/>
    </source>
</evidence>
<evidence type="ECO:0000256" key="10">
    <source>
        <dbReference type="ARBA" id="ARBA00023136"/>
    </source>
</evidence>
<keyword evidence="10 14" id="KW-0472">Membrane</keyword>
<dbReference type="PANTHER" id="PTHR36570:SF3">
    <property type="entry name" value="DISULFIDE BOND FORMATION PROTEIN B"/>
    <property type="match status" value="1"/>
</dbReference>
<feature type="topological domain" description="Periplasmic" evidence="14">
    <location>
        <begin position="131"/>
        <end position="185"/>
    </location>
</feature>
<feature type="transmembrane region" description="Helical" evidence="15">
    <location>
        <begin position="112"/>
        <end position="130"/>
    </location>
</feature>
<evidence type="ECO:0000313" key="17">
    <source>
        <dbReference type="Proteomes" id="UP000005463"/>
    </source>
</evidence>
<dbReference type="GO" id="GO:0006457">
    <property type="term" value="P:protein folding"/>
    <property type="evidence" value="ECO:0007669"/>
    <property type="project" value="InterPro"/>
</dbReference>
<feature type="transmembrane region" description="Helical" evidence="15">
    <location>
        <begin position="178"/>
        <end position="203"/>
    </location>
</feature>
<evidence type="ECO:0000256" key="12">
    <source>
        <dbReference type="ARBA" id="ARBA00023186"/>
    </source>
</evidence>
<feature type="disulfide bond" description="Redox-active" evidence="14">
    <location>
        <begin position="82"/>
        <end position="85"/>
    </location>
</feature>
<evidence type="ECO:0000256" key="9">
    <source>
        <dbReference type="ARBA" id="ARBA00023002"/>
    </source>
</evidence>
<keyword evidence="6 14" id="KW-0812">Transmembrane</keyword>